<evidence type="ECO:0000259" key="14">
    <source>
        <dbReference type="Pfam" id="PF20501"/>
    </source>
</evidence>
<sequence length="768" mass="84834">MVLIGIILVLFIIAFLMLLNLNFFRSHFVWLLSIIPLFLFFYFAHFIPRVMDGTIIFYTINWFPLIDVSISLSIDGLSLLFALLITGIGTLIVIYSISYLENNSYLSRYFCYLFLFMAAMLGVVLADNLITLFVCWEITSVSSYLLIGFNHERASARKAALNALLITSSGALFLLVGFLLIGIAAHTYSIAELLSQGHGFVESKWYPVILLLVFIGAFTKSAQFPFHFWLPNAMEAPTPISAYLHSATMVQAGVYLLARFHPVMASSALWFITLTTIGAITMVAGVLLAFKQKDMKLILAYTTVTAMGSLVFLLGSDQEAVIKAAVAFLISHALYKATLFMVVGDIQHQAGTRQVTRVSGLYKAMPVTFMAALVAGASMAGLPPLLGFYVKELVYEANLAAPIASYILTAMVVFANMMVASLAFILIIKPFFGKQKPNDVLEANKKMSLNALMLAVFTLIISIVPFIINKAILSPAASAILGHPVQMELTMWHGFTPSLALSLITLLGAIILYLKRAQVKQLLNLFDVFSKYSPTYGWQQLIRGTLIIADWQTNILQSGKQRIYLTIIFSTVALCLVVTSITQHAIKIEQLFPSISWLPMFLFSWIFVSALFTVWVDTYLKGLIFLGMLGLGVALLFLVNAAPDVAMTQVLVETLIVIIVVLNFYRQPVLPNIVAEKKSIRLINMIIAITIGMSITLLLLTITHQYFDPKIGNYFLKNSVILAHGHNVVNVILVDFRALDTLGEIIVVATAAIGIYALLKTGKKGKKL</sequence>
<evidence type="ECO:0000313" key="16">
    <source>
        <dbReference type="Proteomes" id="UP000054693"/>
    </source>
</evidence>
<dbReference type="EMBL" id="LNZA01000008">
    <property type="protein sequence ID" value="KTD71208.1"/>
    <property type="molecule type" value="Genomic_DNA"/>
</dbReference>
<dbReference type="GO" id="GO:0005886">
    <property type="term" value="C:plasma membrane"/>
    <property type="evidence" value="ECO:0007669"/>
    <property type="project" value="UniProtKB-SubCell"/>
</dbReference>
<feature type="transmembrane region" description="Helical" evidence="10">
    <location>
        <begin position="449"/>
        <end position="472"/>
    </location>
</feature>
<keyword evidence="8 10" id="KW-0472">Membrane</keyword>
<feature type="transmembrane region" description="Helical" evidence="10">
    <location>
        <begin position="242"/>
        <end position="262"/>
    </location>
</feature>
<dbReference type="STRING" id="40335.Ltuc_2567"/>
<feature type="transmembrane region" description="Helical" evidence="10">
    <location>
        <begin position="161"/>
        <end position="185"/>
    </location>
</feature>
<evidence type="ECO:0000259" key="13">
    <source>
        <dbReference type="Pfam" id="PF13244"/>
    </source>
</evidence>
<feature type="transmembrane region" description="Helical" evidence="10">
    <location>
        <begin position="268"/>
        <end position="290"/>
    </location>
</feature>
<keyword evidence="16" id="KW-1185">Reference proteome</keyword>
<evidence type="ECO:0000256" key="8">
    <source>
        <dbReference type="ARBA" id="ARBA00023136"/>
    </source>
</evidence>
<feature type="transmembrane region" description="Helical" evidence="10">
    <location>
        <begin position="563"/>
        <end position="582"/>
    </location>
</feature>
<dbReference type="InterPro" id="IPR046806">
    <property type="entry name" value="MrpA_C/MbhE"/>
</dbReference>
<feature type="transmembrane region" description="Helical" evidence="10">
    <location>
        <begin position="321"/>
        <end position="343"/>
    </location>
</feature>
<feature type="transmembrane region" description="Helical" evidence="10">
    <location>
        <begin position="7"/>
        <end position="24"/>
    </location>
</feature>
<feature type="transmembrane region" description="Helical" evidence="10">
    <location>
        <begin position="364"/>
        <end position="383"/>
    </location>
</feature>
<feature type="transmembrane region" description="Helical" evidence="10">
    <location>
        <begin position="623"/>
        <end position="640"/>
    </location>
</feature>
<dbReference type="Pfam" id="PF20501">
    <property type="entry name" value="MbhE"/>
    <property type="match status" value="1"/>
</dbReference>
<dbReference type="Pfam" id="PF13244">
    <property type="entry name" value="MbhD"/>
    <property type="match status" value="1"/>
</dbReference>
<evidence type="ECO:0000256" key="7">
    <source>
        <dbReference type="ARBA" id="ARBA00023065"/>
    </source>
</evidence>
<feature type="transmembrane region" description="Helical" evidence="10">
    <location>
        <begin position="594"/>
        <end position="616"/>
    </location>
</feature>
<comment type="subcellular location">
    <subcellularLocation>
        <location evidence="1">Cell membrane</location>
        <topology evidence="1">Multi-pass membrane protein</topology>
    </subcellularLocation>
    <subcellularLocation>
        <location evidence="9">Membrane</location>
        <topology evidence="9">Multi-pass membrane protein</topology>
    </subcellularLocation>
</comment>
<feature type="transmembrane region" description="Helical" evidence="10">
    <location>
        <begin position="80"/>
        <end position="97"/>
    </location>
</feature>
<keyword evidence="5 9" id="KW-0812">Transmembrane</keyword>
<feature type="transmembrane region" description="Helical" evidence="10">
    <location>
        <begin position="741"/>
        <end position="759"/>
    </location>
</feature>
<dbReference type="NCBIfam" id="NF009287">
    <property type="entry name" value="PRK12647.1"/>
    <property type="match status" value="1"/>
</dbReference>
<evidence type="ECO:0000256" key="5">
    <source>
        <dbReference type="ARBA" id="ARBA00022692"/>
    </source>
</evidence>
<feature type="domain" description="NADH:quinone oxidoreductase/Mrp antiporter transmembrane" evidence="11">
    <location>
        <begin position="126"/>
        <end position="409"/>
    </location>
</feature>
<evidence type="ECO:0000256" key="3">
    <source>
        <dbReference type="ARBA" id="ARBA00022449"/>
    </source>
</evidence>
<dbReference type="Proteomes" id="UP000054693">
    <property type="component" value="Unassembled WGS sequence"/>
</dbReference>
<dbReference type="InterPro" id="IPR001750">
    <property type="entry name" value="ND/Mrp_TM"/>
</dbReference>
<evidence type="ECO:0000259" key="12">
    <source>
        <dbReference type="Pfam" id="PF00662"/>
    </source>
</evidence>
<name>A0A0W0ZQB4_9GAMM</name>
<evidence type="ECO:0000256" key="6">
    <source>
        <dbReference type="ARBA" id="ARBA00022989"/>
    </source>
</evidence>
<feature type="transmembrane region" description="Helical" evidence="10">
    <location>
        <begin position="492"/>
        <end position="514"/>
    </location>
</feature>
<feature type="transmembrane region" description="Helical" evidence="10">
    <location>
        <begin position="403"/>
        <end position="428"/>
    </location>
</feature>
<dbReference type="PRINTS" id="PR01434">
    <property type="entry name" value="NADHDHGNASE5"/>
</dbReference>
<feature type="transmembrane region" description="Helical" evidence="10">
    <location>
        <begin position="30"/>
        <end position="48"/>
    </location>
</feature>
<dbReference type="Pfam" id="PF00361">
    <property type="entry name" value="Proton_antipo_M"/>
    <property type="match status" value="1"/>
</dbReference>
<feature type="transmembrane region" description="Helical" evidence="10">
    <location>
        <begin position="109"/>
        <end position="125"/>
    </location>
</feature>
<evidence type="ECO:0000256" key="2">
    <source>
        <dbReference type="ARBA" id="ARBA00022448"/>
    </source>
</evidence>
<reference evidence="15 16" key="1">
    <citation type="submission" date="2015-11" db="EMBL/GenBank/DDBJ databases">
        <title>Genomic analysis of 38 Legionella species identifies large and diverse effector repertoires.</title>
        <authorList>
            <person name="Burstein D."/>
            <person name="Amaro F."/>
            <person name="Zusman T."/>
            <person name="Lifshitz Z."/>
            <person name="Cohen O."/>
            <person name="Gilbert J.A."/>
            <person name="Pupko T."/>
            <person name="Shuman H.A."/>
            <person name="Segal G."/>
        </authorList>
    </citation>
    <scope>NUCLEOTIDE SEQUENCE [LARGE SCALE GENOMIC DNA]</scope>
    <source>
        <strain evidence="15 16">ATCC 49180</strain>
    </source>
</reference>
<keyword evidence="4" id="KW-1003">Cell membrane</keyword>
<dbReference type="Pfam" id="PF00662">
    <property type="entry name" value="Proton_antipo_N"/>
    <property type="match status" value="1"/>
</dbReference>
<keyword evidence="2" id="KW-0813">Transport</keyword>
<feature type="domain" description="MrpA C-terminal/MbhE" evidence="14">
    <location>
        <begin position="681"/>
        <end position="760"/>
    </location>
</feature>
<feature type="transmembrane region" description="Helical" evidence="10">
    <location>
        <begin position="205"/>
        <end position="230"/>
    </location>
</feature>
<dbReference type="InterPro" id="IPR025383">
    <property type="entry name" value="MrpA_C/MbhD"/>
</dbReference>
<feature type="transmembrane region" description="Helical" evidence="10">
    <location>
        <begin position="646"/>
        <end position="665"/>
    </location>
</feature>
<comment type="caution">
    <text evidence="15">The sequence shown here is derived from an EMBL/GenBank/DDBJ whole genome shotgun (WGS) entry which is preliminary data.</text>
</comment>
<accession>A0A0W0ZQB4</accession>
<dbReference type="RefSeq" id="WP_274519412.1">
    <property type="nucleotide sequence ID" value="NZ_CAAAIP010000002.1"/>
</dbReference>
<proteinExistence type="predicted"/>
<dbReference type="PANTHER" id="PTHR43373:SF1">
    <property type="entry name" value="NA(+)_H(+) ANTIPORTER SUBUNIT A"/>
    <property type="match status" value="1"/>
</dbReference>
<dbReference type="PANTHER" id="PTHR43373">
    <property type="entry name" value="NA(+)/H(+) ANTIPORTER SUBUNIT"/>
    <property type="match status" value="1"/>
</dbReference>
<evidence type="ECO:0000256" key="10">
    <source>
        <dbReference type="SAM" id="Phobius"/>
    </source>
</evidence>
<evidence type="ECO:0000313" key="15">
    <source>
        <dbReference type="EMBL" id="KTD71208.1"/>
    </source>
</evidence>
<evidence type="ECO:0000256" key="9">
    <source>
        <dbReference type="RuleBase" id="RU000320"/>
    </source>
</evidence>
<evidence type="ECO:0000256" key="4">
    <source>
        <dbReference type="ARBA" id="ARBA00022475"/>
    </source>
</evidence>
<feature type="transmembrane region" description="Helical" evidence="10">
    <location>
        <begin position="297"/>
        <end position="315"/>
    </location>
</feature>
<evidence type="ECO:0000256" key="1">
    <source>
        <dbReference type="ARBA" id="ARBA00004651"/>
    </source>
</evidence>
<dbReference type="GO" id="GO:0006811">
    <property type="term" value="P:monoatomic ion transport"/>
    <property type="evidence" value="ECO:0007669"/>
    <property type="project" value="UniProtKB-KW"/>
</dbReference>
<feature type="domain" description="NADH-Ubiquinone oxidoreductase (complex I) chain 5 N-terminal" evidence="12">
    <location>
        <begin position="66"/>
        <end position="110"/>
    </location>
</feature>
<organism evidence="15 16">
    <name type="scientific">Legionella tucsonensis</name>
    <dbReference type="NCBI Taxonomy" id="40335"/>
    <lineage>
        <taxon>Bacteria</taxon>
        <taxon>Pseudomonadati</taxon>
        <taxon>Pseudomonadota</taxon>
        <taxon>Gammaproteobacteria</taxon>
        <taxon>Legionellales</taxon>
        <taxon>Legionellaceae</taxon>
        <taxon>Legionella</taxon>
    </lineage>
</organism>
<dbReference type="PATRIC" id="fig|40335.7.peg.2743"/>
<dbReference type="InterPro" id="IPR050616">
    <property type="entry name" value="CPA3_Na-H_Antiporter_A"/>
</dbReference>
<keyword evidence="7" id="KW-0406">Ion transport</keyword>
<feature type="transmembrane region" description="Helical" evidence="10">
    <location>
        <begin position="55"/>
        <end position="74"/>
    </location>
</feature>
<dbReference type="InterPro" id="IPR001516">
    <property type="entry name" value="Proton_antipo_N"/>
</dbReference>
<feature type="transmembrane region" description="Helical" evidence="10">
    <location>
        <begin position="131"/>
        <end position="149"/>
    </location>
</feature>
<gene>
    <name evidence="15" type="primary">nuoL_3</name>
    <name evidence="15" type="ORF">Ltuc_2567</name>
</gene>
<evidence type="ECO:0000259" key="11">
    <source>
        <dbReference type="Pfam" id="PF00361"/>
    </source>
</evidence>
<feature type="transmembrane region" description="Helical" evidence="10">
    <location>
        <begin position="686"/>
        <end position="707"/>
    </location>
</feature>
<keyword evidence="6 10" id="KW-1133">Transmembrane helix</keyword>
<dbReference type="GO" id="GO:0015297">
    <property type="term" value="F:antiporter activity"/>
    <property type="evidence" value="ECO:0007669"/>
    <property type="project" value="UniProtKB-KW"/>
</dbReference>
<dbReference type="AlphaFoldDB" id="A0A0W0ZQB4"/>
<protein>
    <submittedName>
        <fullName evidence="15">NADH-quinone oxidoreductase chain L</fullName>
    </submittedName>
</protein>
<feature type="domain" description="MrpA C-terminal/MbhD" evidence="13">
    <location>
        <begin position="606"/>
        <end position="668"/>
    </location>
</feature>
<keyword evidence="3" id="KW-0050">Antiport</keyword>